<keyword evidence="11" id="KW-0030">Aminoacyl-tRNA synthetase</keyword>
<dbReference type="EC" id="6.1.1.3" evidence="3"/>
<evidence type="ECO:0000256" key="5">
    <source>
        <dbReference type="ARBA" id="ARBA00022598"/>
    </source>
</evidence>
<dbReference type="CDD" id="cd01667">
    <property type="entry name" value="TGS_ThrRS"/>
    <property type="match status" value="1"/>
</dbReference>
<dbReference type="SUPFAM" id="SSF55681">
    <property type="entry name" value="Class II aaRS and biotin synthetases"/>
    <property type="match status" value="1"/>
</dbReference>
<dbReference type="InterPro" id="IPR018163">
    <property type="entry name" value="Thr/Ala-tRNA-synth_IIc_edit"/>
</dbReference>
<comment type="similarity">
    <text evidence="2">Belongs to the class-II aminoacyl-tRNA synthetase family.</text>
</comment>
<evidence type="ECO:0000256" key="2">
    <source>
        <dbReference type="ARBA" id="ARBA00008226"/>
    </source>
</evidence>
<dbReference type="EMBL" id="PKSL01000304">
    <property type="protein sequence ID" value="POV96245.1"/>
    <property type="molecule type" value="Genomic_DNA"/>
</dbReference>
<comment type="catalytic activity">
    <reaction evidence="13">
        <text>tRNA(Thr) + L-threonine + ATP = L-threonyl-tRNA(Thr) + AMP + diphosphate + H(+)</text>
        <dbReference type="Rhea" id="RHEA:24624"/>
        <dbReference type="Rhea" id="RHEA-COMP:9670"/>
        <dbReference type="Rhea" id="RHEA-COMP:9704"/>
        <dbReference type="ChEBI" id="CHEBI:15378"/>
        <dbReference type="ChEBI" id="CHEBI:30616"/>
        <dbReference type="ChEBI" id="CHEBI:33019"/>
        <dbReference type="ChEBI" id="CHEBI:57926"/>
        <dbReference type="ChEBI" id="CHEBI:78442"/>
        <dbReference type="ChEBI" id="CHEBI:78534"/>
        <dbReference type="ChEBI" id="CHEBI:456215"/>
        <dbReference type="EC" id="6.1.1.3"/>
    </reaction>
</comment>
<dbReference type="PRINTS" id="PR01047">
    <property type="entry name" value="TRNASYNTHTHR"/>
</dbReference>
<dbReference type="PROSITE" id="PS50862">
    <property type="entry name" value="AA_TRNA_LIGASE_II"/>
    <property type="match status" value="1"/>
</dbReference>
<dbReference type="GO" id="GO:0005524">
    <property type="term" value="F:ATP binding"/>
    <property type="evidence" value="ECO:0007669"/>
    <property type="project" value="UniProtKB-KW"/>
</dbReference>
<protein>
    <recommendedName>
        <fullName evidence="3">threonine--tRNA ligase</fullName>
        <ecNumber evidence="3">6.1.1.3</ecNumber>
    </recommendedName>
    <alternativeName>
        <fullName evidence="12">Threonyl-tRNA synthetase</fullName>
    </alternativeName>
</protein>
<dbReference type="InterPro" id="IPR006195">
    <property type="entry name" value="aa-tRNA-synth_II"/>
</dbReference>
<feature type="non-terminal residue" evidence="17">
    <location>
        <position position="669"/>
    </location>
</feature>
<dbReference type="VEuPathDB" id="FungiDB:PSHT_14371"/>
<keyword evidence="7" id="KW-0547">Nucleotide-binding</keyword>
<feature type="compositionally biased region" description="Basic and acidic residues" evidence="14">
    <location>
        <begin position="36"/>
        <end position="48"/>
    </location>
</feature>
<feature type="domain" description="Aminoacyl-transfer RNA synthetases class-II family profile" evidence="15">
    <location>
        <begin position="298"/>
        <end position="557"/>
    </location>
</feature>
<dbReference type="FunFam" id="3.30.980.10:FF:000005">
    <property type="entry name" value="Threonyl-tRNA synthetase, mitochondrial"/>
    <property type="match status" value="1"/>
</dbReference>
<dbReference type="Gene3D" id="3.40.50.800">
    <property type="entry name" value="Anticodon-binding domain"/>
    <property type="match status" value="1"/>
</dbReference>
<dbReference type="Pfam" id="PF02824">
    <property type="entry name" value="TGS"/>
    <property type="match status" value="1"/>
</dbReference>
<dbReference type="PROSITE" id="PS51880">
    <property type="entry name" value="TGS"/>
    <property type="match status" value="1"/>
</dbReference>
<gene>
    <name evidence="17" type="ORF">PSTT_15749</name>
</gene>
<evidence type="ECO:0000256" key="6">
    <source>
        <dbReference type="ARBA" id="ARBA00022723"/>
    </source>
</evidence>
<keyword evidence="9" id="KW-0067">ATP-binding</keyword>
<dbReference type="Gene3D" id="3.10.20.30">
    <property type="match status" value="1"/>
</dbReference>
<dbReference type="GO" id="GO:0004829">
    <property type="term" value="F:threonine-tRNA ligase activity"/>
    <property type="evidence" value="ECO:0007669"/>
    <property type="project" value="UniProtKB-EC"/>
</dbReference>
<dbReference type="GO" id="GO:0046872">
    <property type="term" value="F:metal ion binding"/>
    <property type="evidence" value="ECO:0007669"/>
    <property type="project" value="UniProtKB-KW"/>
</dbReference>
<dbReference type="InterPro" id="IPR004095">
    <property type="entry name" value="TGS"/>
</dbReference>
<keyword evidence="10" id="KW-0648">Protein biosynthesis</keyword>
<evidence type="ECO:0000256" key="9">
    <source>
        <dbReference type="ARBA" id="ARBA00022840"/>
    </source>
</evidence>
<dbReference type="SUPFAM" id="SSF81271">
    <property type="entry name" value="TGS-like"/>
    <property type="match status" value="1"/>
</dbReference>
<dbReference type="InterPro" id="IPR036621">
    <property type="entry name" value="Anticodon-bd_dom_sf"/>
</dbReference>
<sequence>MSTEAAPPAEVPQPKQPKPKAKKPQADSLAENMNARGDEEFKSKPREKIMVQLPQGDPKEAVSWETSPLEIARSLSKSLAERIVIAEVTLPGVAKPILWDLERPLESSCSLRLLDFESDEGKRVFWHSSAHVLGEAAEKHYGCHLCIGPPTDEGFFYEMGMGLSGDRSIQSTDYPSLQKLAEMAIKEKQPFERLVVSKPDLLEMFAYNKYKQYLINSKIPDGTYYRQIKAFSVLKNSASYFLGDSANDSLQRIYDKKAMVEYKKFLEEAAKRDHRKIGKDQDLFFFHELSPGSCFWLPHGTRIYNTLVEFFKSEYRKRGYDEDIGKTVNSDNMFKLEIEKETFALKPMNCPGHCLIFGSRDRSYRELPIRMADFGVLHRNEASGALSGLTRVRRFCKMTPIIFAPPTNVKFIVDRFRDGWNLRLVEDRLWDVGIHVTNYPPGLTTISEARGRLALALDKFVGPGEWDVDPGDGAFYGPKIDITISDALKRRHQCATIQLDFQLPERFKLQYRTDQGGQGAEAGAEERKRPVMIHRAIMGSVERFTAILTEHFAGKWPFWLSPRQIMVIPVAAPHKAYAQEVAQKLWDAGLYAEADMSDATLPKKIRNGEVSSYNFILVVGSEELESRSVNIRSADDVGQKGKAEALPLEAALEKLLSLKNERRIENRLL</sequence>
<dbReference type="Gene3D" id="3.30.930.10">
    <property type="entry name" value="Bira Bifunctional Protein, Domain 2"/>
    <property type="match status" value="1"/>
</dbReference>
<dbReference type="Proteomes" id="UP000239156">
    <property type="component" value="Unassembled WGS sequence"/>
</dbReference>
<evidence type="ECO:0000256" key="10">
    <source>
        <dbReference type="ARBA" id="ARBA00022917"/>
    </source>
</evidence>
<evidence type="ECO:0000259" key="15">
    <source>
        <dbReference type="PROSITE" id="PS50862"/>
    </source>
</evidence>
<dbReference type="Pfam" id="PF03129">
    <property type="entry name" value="HGTP_anticodon"/>
    <property type="match status" value="1"/>
</dbReference>
<dbReference type="VEuPathDB" id="FungiDB:PSTT_15749"/>
<accession>A0A2S4UG12</accession>
<dbReference type="SUPFAM" id="SSF55186">
    <property type="entry name" value="ThrRS/AlaRS common domain"/>
    <property type="match status" value="1"/>
</dbReference>
<feature type="region of interest" description="Disordered" evidence="14">
    <location>
        <begin position="1"/>
        <end position="48"/>
    </location>
</feature>
<dbReference type="SUPFAM" id="SSF52954">
    <property type="entry name" value="Class II aaRS ABD-related"/>
    <property type="match status" value="1"/>
</dbReference>
<dbReference type="GO" id="GO:0005739">
    <property type="term" value="C:mitochondrion"/>
    <property type="evidence" value="ECO:0007669"/>
    <property type="project" value="TreeGrafter"/>
</dbReference>
<evidence type="ECO:0000256" key="14">
    <source>
        <dbReference type="SAM" id="MobiDB-lite"/>
    </source>
</evidence>
<evidence type="ECO:0000256" key="1">
    <source>
        <dbReference type="ARBA" id="ARBA00004496"/>
    </source>
</evidence>
<dbReference type="PANTHER" id="PTHR11451:SF46">
    <property type="entry name" value="THREONINE--TRNA LIGASE"/>
    <property type="match status" value="1"/>
</dbReference>
<evidence type="ECO:0000259" key="16">
    <source>
        <dbReference type="PROSITE" id="PS51880"/>
    </source>
</evidence>
<keyword evidence="5" id="KW-0436">Ligase</keyword>
<evidence type="ECO:0000256" key="13">
    <source>
        <dbReference type="ARBA" id="ARBA00049515"/>
    </source>
</evidence>
<dbReference type="PANTHER" id="PTHR11451">
    <property type="entry name" value="THREONINE-TRNA LIGASE"/>
    <property type="match status" value="1"/>
</dbReference>
<evidence type="ECO:0000256" key="11">
    <source>
        <dbReference type="ARBA" id="ARBA00023146"/>
    </source>
</evidence>
<keyword evidence="18" id="KW-1185">Reference proteome</keyword>
<evidence type="ECO:0000256" key="8">
    <source>
        <dbReference type="ARBA" id="ARBA00022833"/>
    </source>
</evidence>
<evidence type="ECO:0000256" key="4">
    <source>
        <dbReference type="ARBA" id="ARBA00022490"/>
    </source>
</evidence>
<dbReference type="InterPro" id="IPR012675">
    <property type="entry name" value="Beta-grasp_dom_sf"/>
</dbReference>
<dbReference type="CDD" id="cd00771">
    <property type="entry name" value="ThrRS_core"/>
    <property type="match status" value="1"/>
</dbReference>
<dbReference type="NCBIfam" id="TIGR00418">
    <property type="entry name" value="thrS"/>
    <property type="match status" value="1"/>
</dbReference>
<comment type="caution">
    <text evidence="17">The sequence shown here is derived from an EMBL/GenBank/DDBJ whole genome shotgun (WGS) entry which is preliminary data.</text>
</comment>
<dbReference type="InterPro" id="IPR033728">
    <property type="entry name" value="ThrRS_core"/>
</dbReference>
<comment type="subcellular location">
    <subcellularLocation>
        <location evidence="1">Cytoplasm</location>
    </subcellularLocation>
</comment>
<organism evidence="17 18">
    <name type="scientific">Puccinia striiformis</name>
    <dbReference type="NCBI Taxonomy" id="27350"/>
    <lineage>
        <taxon>Eukaryota</taxon>
        <taxon>Fungi</taxon>
        <taxon>Dikarya</taxon>
        <taxon>Basidiomycota</taxon>
        <taxon>Pucciniomycotina</taxon>
        <taxon>Pucciniomycetes</taxon>
        <taxon>Pucciniales</taxon>
        <taxon>Pucciniaceae</taxon>
        <taxon>Puccinia</taxon>
    </lineage>
</organism>
<dbReference type="InterPro" id="IPR047246">
    <property type="entry name" value="ThrRS_anticodon"/>
</dbReference>
<dbReference type="InterPro" id="IPR004154">
    <property type="entry name" value="Anticodon-bd"/>
</dbReference>
<dbReference type="Gene3D" id="3.30.980.10">
    <property type="entry name" value="Threonyl-trna Synthetase, Chain A, domain 2"/>
    <property type="match status" value="1"/>
</dbReference>
<dbReference type="CDD" id="cd00860">
    <property type="entry name" value="ThrRS_anticodon"/>
    <property type="match status" value="1"/>
</dbReference>
<dbReference type="InterPro" id="IPR012676">
    <property type="entry name" value="TGS-like"/>
</dbReference>
<dbReference type="GO" id="GO:0006435">
    <property type="term" value="P:threonyl-tRNA aminoacylation"/>
    <property type="evidence" value="ECO:0007669"/>
    <property type="project" value="InterPro"/>
</dbReference>
<keyword evidence="4" id="KW-0963">Cytoplasm</keyword>
<evidence type="ECO:0000256" key="3">
    <source>
        <dbReference type="ARBA" id="ARBA00013163"/>
    </source>
</evidence>
<reference evidence="17" key="1">
    <citation type="submission" date="2017-12" db="EMBL/GenBank/DDBJ databases">
        <title>Gene loss provides genomic basis for host adaptation in cereal stripe rust fungi.</title>
        <authorList>
            <person name="Xia C."/>
        </authorList>
    </citation>
    <scope>NUCLEOTIDE SEQUENCE [LARGE SCALE GENOMIC DNA]</scope>
    <source>
        <strain evidence="17">93-210</strain>
    </source>
</reference>
<proteinExistence type="inferred from homology"/>
<dbReference type="FunFam" id="3.10.20.30:FF:000006">
    <property type="entry name" value="Threonine--tRNA ligase, cytoplasmic"/>
    <property type="match status" value="1"/>
</dbReference>
<name>A0A2S4UG12_9BASI</name>
<feature type="domain" description="TGS" evidence="16">
    <location>
        <begin position="47"/>
        <end position="115"/>
    </location>
</feature>
<evidence type="ECO:0000313" key="17">
    <source>
        <dbReference type="EMBL" id="POV96245.1"/>
    </source>
</evidence>
<dbReference type="AlphaFoldDB" id="A0A2S4UG12"/>
<dbReference type="InterPro" id="IPR045864">
    <property type="entry name" value="aa-tRNA-synth_II/BPL/LPL"/>
</dbReference>
<dbReference type="Pfam" id="PF00587">
    <property type="entry name" value="tRNA-synt_2b"/>
    <property type="match status" value="1"/>
</dbReference>
<keyword evidence="6" id="KW-0479">Metal-binding</keyword>
<dbReference type="InterPro" id="IPR002320">
    <property type="entry name" value="Thr-tRNA-ligase_IIa"/>
</dbReference>
<evidence type="ECO:0000256" key="7">
    <source>
        <dbReference type="ARBA" id="ARBA00022741"/>
    </source>
</evidence>
<keyword evidence="8" id="KW-0862">Zinc</keyword>
<dbReference type="FunFam" id="3.30.930.10:FF:000002">
    <property type="entry name" value="Threonine--tRNA ligase"/>
    <property type="match status" value="1"/>
</dbReference>
<dbReference type="InterPro" id="IPR002314">
    <property type="entry name" value="aa-tRNA-synt_IIb"/>
</dbReference>
<evidence type="ECO:0000313" key="18">
    <source>
        <dbReference type="Proteomes" id="UP000239156"/>
    </source>
</evidence>
<evidence type="ECO:0000256" key="12">
    <source>
        <dbReference type="ARBA" id="ARBA00031900"/>
    </source>
</evidence>